<sequence length="361" mass="40780">MDFFRVSFFCSFFRPKTVSYFFCQFICFLDLNKRVYNHVPGECSHIHGIETGAGDMEFFDSTVFFTSGTDLNNATNSSGAIFAWKLEGREIVKTELIGFKEDSQLFNPFGISTFMNILMVTNPLNGNSSYDRVDIFHILPTKTRATFPKIKFIKSVSADVMTGIRGIAAIGKEQFYVANTFKFRSKWAKDAEWLLGLNTGAILYFNGKKIEIAVKDISTPTGLAYDRHKRQLFVGSYSAQKIYVYRANFGNLTKVNEINLQVSPYFISLDPITASLLVAVQPLKFRNIIYETRPWNYFTPSQILQIKKLKSKWSITQLYANDGATISAATTALTIFLPEKPPQLLIGNLRTGILSCDLTSV</sequence>
<name>A0AC35GHF1_9BILA</name>
<dbReference type="WBParaSite" id="PS1159_v2.g5017.t1">
    <property type="protein sequence ID" value="PS1159_v2.g5017.t1"/>
    <property type="gene ID" value="PS1159_v2.g5017"/>
</dbReference>
<protein>
    <submittedName>
        <fullName evidence="2">Paraoxonase</fullName>
    </submittedName>
</protein>
<evidence type="ECO:0000313" key="1">
    <source>
        <dbReference type="Proteomes" id="UP000887580"/>
    </source>
</evidence>
<reference evidence="2" key="1">
    <citation type="submission" date="2022-11" db="UniProtKB">
        <authorList>
            <consortium name="WormBaseParasite"/>
        </authorList>
    </citation>
    <scope>IDENTIFICATION</scope>
</reference>
<dbReference type="Proteomes" id="UP000887580">
    <property type="component" value="Unplaced"/>
</dbReference>
<evidence type="ECO:0000313" key="2">
    <source>
        <dbReference type="WBParaSite" id="PS1159_v2.g5017.t1"/>
    </source>
</evidence>
<accession>A0AC35GHF1</accession>
<organism evidence="1 2">
    <name type="scientific">Panagrolaimus sp. PS1159</name>
    <dbReference type="NCBI Taxonomy" id="55785"/>
    <lineage>
        <taxon>Eukaryota</taxon>
        <taxon>Metazoa</taxon>
        <taxon>Ecdysozoa</taxon>
        <taxon>Nematoda</taxon>
        <taxon>Chromadorea</taxon>
        <taxon>Rhabditida</taxon>
        <taxon>Tylenchina</taxon>
        <taxon>Panagrolaimomorpha</taxon>
        <taxon>Panagrolaimoidea</taxon>
        <taxon>Panagrolaimidae</taxon>
        <taxon>Panagrolaimus</taxon>
    </lineage>
</organism>
<proteinExistence type="predicted"/>